<keyword evidence="2" id="KW-0808">Transferase</keyword>
<keyword evidence="2" id="KW-0012">Acyltransferase</keyword>
<gene>
    <name evidence="2" type="ORF">ACF05T_20280</name>
</gene>
<accession>A0ABW6YEZ4</accession>
<dbReference type="InterPro" id="IPR016181">
    <property type="entry name" value="Acyl_CoA_acyltransferase"/>
</dbReference>
<dbReference type="Gene3D" id="3.40.630.30">
    <property type="match status" value="1"/>
</dbReference>
<dbReference type="PANTHER" id="PTHR43792:SF1">
    <property type="entry name" value="N-ACETYLTRANSFERASE DOMAIN-CONTAINING PROTEIN"/>
    <property type="match status" value="1"/>
</dbReference>
<dbReference type="EC" id="2.3.-.-" evidence="2"/>
<protein>
    <submittedName>
        <fullName evidence="2">GNAT family N-acetyltransferase</fullName>
        <ecNumber evidence="2">2.3.-.-</ecNumber>
    </submittedName>
</protein>
<dbReference type="Proteomes" id="UP001603013">
    <property type="component" value="Unassembled WGS sequence"/>
</dbReference>
<organism evidence="2 3">
    <name type="scientific">Streptomyces lateritius</name>
    <dbReference type="NCBI Taxonomy" id="67313"/>
    <lineage>
        <taxon>Bacteria</taxon>
        <taxon>Bacillati</taxon>
        <taxon>Actinomycetota</taxon>
        <taxon>Actinomycetes</taxon>
        <taxon>Kitasatosporales</taxon>
        <taxon>Streptomycetaceae</taxon>
        <taxon>Streptomyces</taxon>
    </lineage>
</organism>
<sequence>MAPSSAPEAGQRAVVTVITERLLLRPVRTGDVPAVTRLWTDPEVRLHLGGPVAEQVVRIRQRRIVGAPGVHAVVRASDGVLLGLVTVEAEAREGEAEVSYQFLPEHWGRGYAREAVAAAVDRALQSVPSVVAVTQEANVRSRRLLEALGMAHAESFVEFDAHQVLYRKRV</sequence>
<name>A0ABW6YEZ4_9ACTN</name>
<dbReference type="GO" id="GO:0016746">
    <property type="term" value="F:acyltransferase activity"/>
    <property type="evidence" value="ECO:0007669"/>
    <property type="project" value="UniProtKB-KW"/>
</dbReference>
<evidence type="ECO:0000313" key="2">
    <source>
        <dbReference type="EMBL" id="MFF8278419.1"/>
    </source>
</evidence>
<keyword evidence="3" id="KW-1185">Reference proteome</keyword>
<dbReference type="InterPro" id="IPR051531">
    <property type="entry name" value="N-acetyltransferase"/>
</dbReference>
<dbReference type="InterPro" id="IPR000182">
    <property type="entry name" value="GNAT_dom"/>
</dbReference>
<reference evidence="2 3" key="1">
    <citation type="submission" date="2024-10" db="EMBL/GenBank/DDBJ databases">
        <title>The Natural Products Discovery Center: Release of the First 8490 Sequenced Strains for Exploring Actinobacteria Biosynthetic Diversity.</title>
        <authorList>
            <person name="Kalkreuter E."/>
            <person name="Kautsar S.A."/>
            <person name="Yang D."/>
            <person name="Bader C.D."/>
            <person name="Teijaro C.N."/>
            <person name="Fluegel L."/>
            <person name="Davis C.M."/>
            <person name="Simpson J.R."/>
            <person name="Lauterbach L."/>
            <person name="Steele A.D."/>
            <person name="Gui C."/>
            <person name="Meng S."/>
            <person name="Li G."/>
            <person name="Viehrig K."/>
            <person name="Ye F."/>
            <person name="Su P."/>
            <person name="Kiefer A.F."/>
            <person name="Nichols A."/>
            <person name="Cepeda A.J."/>
            <person name="Yan W."/>
            <person name="Fan B."/>
            <person name="Jiang Y."/>
            <person name="Adhikari A."/>
            <person name="Zheng C.-J."/>
            <person name="Schuster L."/>
            <person name="Cowan T.M."/>
            <person name="Smanski M.J."/>
            <person name="Chevrette M.G."/>
            <person name="De Carvalho L.P.S."/>
            <person name="Shen B."/>
        </authorList>
    </citation>
    <scope>NUCLEOTIDE SEQUENCE [LARGE SCALE GENOMIC DNA]</scope>
    <source>
        <strain evidence="2 3">NPDC015755</strain>
    </source>
</reference>
<evidence type="ECO:0000259" key="1">
    <source>
        <dbReference type="PROSITE" id="PS51186"/>
    </source>
</evidence>
<dbReference type="Pfam" id="PF13302">
    <property type="entry name" value="Acetyltransf_3"/>
    <property type="match status" value="1"/>
</dbReference>
<dbReference type="PANTHER" id="PTHR43792">
    <property type="entry name" value="GNAT FAMILY, PUTATIVE (AFU_ORTHOLOGUE AFUA_3G00765)-RELATED-RELATED"/>
    <property type="match status" value="1"/>
</dbReference>
<evidence type="ECO:0000313" key="3">
    <source>
        <dbReference type="Proteomes" id="UP001603013"/>
    </source>
</evidence>
<comment type="caution">
    <text evidence="2">The sequence shown here is derived from an EMBL/GenBank/DDBJ whole genome shotgun (WGS) entry which is preliminary data.</text>
</comment>
<dbReference type="RefSeq" id="WP_391935557.1">
    <property type="nucleotide sequence ID" value="NZ_JBIBSM010000010.1"/>
</dbReference>
<proteinExistence type="predicted"/>
<dbReference type="EMBL" id="JBIBSM010000010">
    <property type="protein sequence ID" value="MFF8278419.1"/>
    <property type="molecule type" value="Genomic_DNA"/>
</dbReference>
<dbReference type="PROSITE" id="PS51186">
    <property type="entry name" value="GNAT"/>
    <property type="match status" value="1"/>
</dbReference>
<dbReference type="SUPFAM" id="SSF55729">
    <property type="entry name" value="Acyl-CoA N-acyltransferases (Nat)"/>
    <property type="match status" value="1"/>
</dbReference>
<feature type="domain" description="N-acetyltransferase" evidence="1">
    <location>
        <begin position="22"/>
        <end position="170"/>
    </location>
</feature>